<name>A0A1A9GGQ8_9ACTN</name>
<evidence type="ECO:0000256" key="1">
    <source>
        <dbReference type="SAM" id="MobiDB-lite"/>
    </source>
</evidence>
<feature type="domain" description="N-acetyltransferase" evidence="2">
    <location>
        <begin position="17"/>
        <end position="181"/>
    </location>
</feature>
<evidence type="ECO:0000313" key="4">
    <source>
        <dbReference type="Proteomes" id="UP000077868"/>
    </source>
</evidence>
<proteinExistence type="predicted"/>
<gene>
    <name evidence="3" type="ORF">I601_0790</name>
</gene>
<dbReference type="InterPro" id="IPR000182">
    <property type="entry name" value="GNAT_dom"/>
</dbReference>
<dbReference type="GO" id="GO:0016747">
    <property type="term" value="F:acyltransferase activity, transferring groups other than amino-acyl groups"/>
    <property type="evidence" value="ECO:0007669"/>
    <property type="project" value="InterPro"/>
</dbReference>
<accession>A0A1A9GGQ8</accession>
<dbReference type="KEGG" id="ndk:I601_0790"/>
<dbReference type="SUPFAM" id="SSF55729">
    <property type="entry name" value="Acyl-CoA N-acyltransferases (Nat)"/>
    <property type="match status" value="1"/>
</dbReference>
<dbReference type="RefSeq" id="WP_335582182.1">
    <property type="nucleotide sequence ID" value="NZ_CP015079.1"/>
</dbReference>
<keyword evidence="3" id="KW-0808">Transferase</keyword>
<dbReference type="EMBL" id="CP015079">
    <property type="protein sequence ID" value="ANH37236.1"/>
    <property type="molecule type" value="Genomic_DNA"/>
</dbReference>
<reference evidence="3 4" key="1">
    <citation type="submission" date="2016-03" db="EMBL/GenBank/DDBJ databases">
        <title>Complete genome sequence of a soil Actinobacterium, Nocardioides dokdonensis FR1436.</title>
        <authorList>
            <person name="Kwon S.-K."/>
            <person name="Kim K."/>
            <person name="Kim J.F."/>
        </authorList>
    </citation>
    <scope>NUCLEOTIDE SEQUENCE [LARGE SCALE GENOMIC DNA]</scope>
    <source>
        <strain evidence="3 4">FR1436</strain>
    </source>
</reference>
<dbReference type="PROSITE" id="PS51186">
    <property type="entry name" value="GNAT"/>
    <property type="match status" value="1"/>
</dbReference>
<sequence>MSTRPDAGPPPRPRPGPRLRPAVPGDAEALAHLHLDVWEDAYTGLMPTHVLTERRRAADARVEQWRHILTQRAAAGVDPDPVLLAEDASGLLGFGSALPRRDADEDLPPVELTALYVRARCWGTGLGHRLLVAALGDRAAYLWVLAGNGRAIGFYGRQGFALDGAVDDSDPHGRHLRMVRR</sequence>
<protein>
    <submittedName>
        <fullName evidence="3">Acetyltransferase (GNAT) family protein</fullName>
    </submittedName>
</protein>
<evidence type="ECO:0000259" key="2">
    <source>
        <dbReference type="PROSITE" id="PS51186"/>
    </source>
</evidence>
<dbReference type="STRING" id="1300347.I601_0790"/>
<dbReference type="PATRIC" id="fig|1300347.3.peg.790"/>
<feature type="region of interest" description="Disordered" evidence="1">
    <location>
        <begin position="1"/>
        <end position="23"/>
    </location>
</feature>
<dbReference type="Proteomes" id="UP000077868">
    <property type="component" value="Chromosome"/>
</dbReference>
<dbReference type="Gene3D" id="3.40.630.30">
    <property type="match status" value="1"/>
</dbReference>
<dbReference type="Pfam" id="PF00583">
    <property type="entry name" value="Acetyltransf_1"/>
    <property type="match status" value="1"/>
</dbReference>
<dbReference type="InterPro" id="IPR016181">
    <property type="entry name" value="Acyl_CoA_acyltransferase"/>
</dbReference>
<dbReference type="AlphaFoldDB" id="A0A1A9GGQ8"/>
<keyword evidence="4" id="KW-1185">Reference proteome</keyword>
<feature type="compositionally biased region" description="Pro residues" evidence="1">
    <location>
        <begin position="7"/>
        <end position="18"/>
    </location>
</feature>
<organism evidence="3 4">
    <name type="scientific">Nocardioides dokdonensis FR1436</name>
    <dbReference type="NCBI Taxonomy" id="1300347"/>
    <lineage>
        <taxon>Bacteria</taxon>
        <taxon>Bacillati</taxon>
        <taxon>Actinomycetota</taxon>
        <taxon>Actinomycetes</taxon>
        <taxon>Propionibacteriales</taxon>
        <taxon>Nocardioidaceae</taxon>
        <taxon>Nocardioides</taxon>
    </lineage>
</organism>
<evidence type="ECO:0000313" key="3">
    <source>
        <dbReference type="EMBL" id="ANH37236.1"/>
    </source>
</evidence>